<dbReference type="Proteomes" id="UP001156398">
    <property type="component" value="Unassembled WGS sequence"/>
</dbReference>
<evidence type="ECO:0000256" key="1">
    <source>
        <dbReference type="SAM" id="MobiDB-lite"/>
    </source>
</evidence>
<organism evidence="2 3">
    <name type="scientific">Streptantibioticus silvisoli</name>
    <dbReference type="NCBI Taxonomy" id="2705255"/>
    <lineage>
        <taxon>Bacteria</taxon>
        <taxon>Bacillati</taxon>
        <taxon>Actinomycetota</taxon>
        <taxon>Actinomycetes</taxon>
        <taxon>Kitasatosporales</taxon>
        <taxon>Streptomycetaceae</taxon>
        <taxon>Streptantibioticus</taxon>
    </lineage>
</organism>
<dbReference type="RefSeq" id="WP_282704884.1">
    <property type="nucleotide sequence ID" value="NZ_JAAGKO020000076.1"/>
</dbReference>
<keyword evidence="3" id="KW-1185">Reference proteome</keyword>
<name>A0ABT6W8U0_9ACTN</name>
<dbReference type="EMBL" id="JAAGKO020000076">
    <property type="protein sequence ID" value="MDI5967171.1"/>
    <property type="molecule type" value="Genomic_DNA"/>
</dbReference>
<evidence type="ECO:0000313" key="2">
    <source>
        <dbReference type="EMBL" id="MDI5967171.1"/>
    </source>
</evidence>
<evidence type="ECO:0000313" key="3">
    <source>
        <dbReference type="Proteomes" id="UP001156398"/>
    </source>
</evidence>
<sequence>MSSPSSVPPASNASPSSDASPVSVPAAGARSPVTADDVDLAVGLAVRLLAGVPEGAWAGRAGSLEWDCWETVEHLSDDLFAYAAQLGLRTGPLDRYVPVVAESRRPGGPANTVHAKREAGAGGLVQVLEASGALLVSMVRTTPADRRGHHVFGTSDPEGFAAMGVVETLVHAHDLAEGLGLRWEPPAGLCARALARLFPEVAVTAQPWPTLLWATGRAGLPDRPRRTGGWRWHGAPLEEDRPGS</sequence>
<dbReference type="InterPro" id="IPR034660">
    <property type="entry name" value="DinB/YfiT-like"/>
</dbReference>
<dbReference type="SUPFAM" id="SSF109854">
    <property type="entry name" value="DinB/YfiT-like putative metalloenzymes"/>
    <property type="match status" value="1"/>
</dbReference>
<protein>
    <recommendedName>
        <fullName evidence="4">Mycothiol-dependent maleylpyruvate isomerase metal-binding domain-containing protein</fullName>
    </recommendedName>
</protein>
<accession>A0ABT6W8U0</accession>
<evidence type="ECO:0008006" key="4">
    <source>
        <dbReference type="Google" id="ProtNLM"/>
    </source>
</evidence>
<gene>
    <name evidence="2" type="ORF">POF43_031360</name>
</gene>
<feature type="region of interest" description="Disordered" evidence="1">
    <location>
        <begin position="1"/>
        <end position="29"/>
    </location>
</feature>
<reference evidence="2 3" key="1">
    <citation type="submission" date="2023-05" db="EMBL/GenBank/DDBJ databases">
        <title>Streptantibioticus silvisoli sp. nov., acidotolerant actinomycetes 1 from pine litter.</title>
        <authorList>
            <person name="Swiecimska M."/>
            <person name="Golinska P."/>
            <person name="Sangal V."/>
            <person name="Wachnowicz B."/>
            <person name="Goodfellow M."/>
        </authorList>
    </citation>
    <scope>NUCLEOTIDE SEQUENCE [LARGE SCALE GENOMIC DNA]</scope>
    <source>
        <strain evidence="2 3">SL54</strain>
    </source>
</reference>
<comment type="caution">
    <text evidence="2">The sequence shown here is derived from an EMBL/GenBank/DDBJ whole genome shotgun (WGS) entry which is preliminary data.</text>
</comment>
<proteinExistence type="predicted"/>
<feature type="region of interest" description="Disordered" evidence="1">
    <location>
        <begin position="224"/>
        <end position="244"/>
    </location>
</feature>